<organism evidence="4 5">
    <name type="scientific">Scophthalmus maximus</name>
    <name type="common">Turbot</name>
    <name type="synonym">Psetta maxima</name>
    <dbReference type="NCBI Taxonomy" id="52904"/>
    <lineage>
        <taxon>Eukaryota</taxon>
        <taxon>Metazoa</taxon>
        <taxon>Chordata</taxon>
        <taxon>Craniata</taxon>
        <taxon>Vertebrata</taxon>
        <taxon>Euteleostomi</taxon>
        <taxon>Actinopterygii</taxon>
        <taxon>Neopterygii</taxon>
        <taxon>Teleostei</taxon>
        <taxon>Neoteleostei</taxon>
        <taxon>Acanthomorphata</taxon>
        <taxon>Carangaria</taxon>
        <taxon>Pleuronectiformes</taxon>
        <taxon>Pleuronectoidei</taxon>
        <taxon>Scophthalmidae</taxon>
        <taxon>Scophthalmus</taxon>
    </lineage>
</organism>
<protein>
    <submittedName>
        <fullName evidence="4">N-alpha-acetyltransferase 80, NatH catalytic subunit</fullName>
    </submittedName>
</protein>
<dbReference type="AlphaFoldDB" id="A0A8D3AFV2"/>
<sequence length="389" mass="42388">MCVFCCHLLFYLVSGYCKMKHEGDSSWKDHLDSNYRSEPKTEALNLHLRPISISDCRTQYVEKVCEISALDGEVKEKPLVDSGRPGTIRVVPIHRRPDLLAPCADLVNTEWQRSQAARVHSLEKSCPEFPVCLVLLQGHGEAERLLGHARLSRVVGHSSSLFVESVVVSKAERGRGYGRTLMEETERYSKGRGFERLCLTTHDKQHFYAHLGYALTTPVQNAGAMMSFVPMETLLRFSRMSSEEMSSQKQTGTMTDAQIPRRDRGSGSTCVVGSPPPPTPCSSITSPPPPPPPPCSSITSPPPPPPPPCSSITSPPPPPPCSSITSPPPPPPPPCSSITSPPPPPPPPPSIPSPPPPPQCAGQLVVQTLTQTPYRDAKGVPIFWMHKDI</sequence>
<gene>
    <name evidence="4" type="primary">NAA80</name>
</gene>
<dbReference type="CDD" id="cd04301">
    <property type="entry name" value="NAT_SF"/>
    <property type="match status" value="1"/>
</dbReference>
<dbReference type="InterPro" id="IPR000182">
    <property type="entry name" value="GNAT_dom"/>
</dbReference>
<dbReference type="PANTHER" id="PTHR13538:SF4">
    <property type="entry name" value="N-ALPHA-ACETYLTRANSFERASE 80"/>
    <property type="match status" value="1"/>
</dbReference>
<name>A0A8D3AFV2_SCOMX</name>
<keyword evidence="2" id="KW-0732">Signal</keyword>
<dbReference type="PROSITE" id="PS51186">
    <property type="entry name" value="GNAT"/>
    <property type="match status" value="1"/>
</dbReference>
<feature type="chain" id="PRO_5034146503" evidence="2">
    <location>
        <begin position="16"/>
        <end position="389"/>
    </location>
</feature>
<accession>A0A8D3AFV2</accession>
<feature type="compositionally biased region" description="Pro residues" evidence="1">
    <location>
        <begin position="274"/>
        <end position="359"/>
    </location>
</feature>
<dbReference type="InterPro" id="IPR016181">
    <property type="entry name" value="Acyl_CoA_acyltransferase"/>
</dbReference>
<dbReference type="GeneTree" id="ENSGT00390000000980"/>
<dbReference type="Proteomes" id="UP000694558">
    <property type="component" value="Chromosome 11"/>
</dbReference>
<evidence type="ECO:0000256" key="1">
    <source>
        <dbReference type="SAM" id="MobiDB-lite"/>
    </source>
</evidence>
<reference evidence="4" key="2">
    <citation type="submission" date="2025-08" db="UniProtKB">
        <authorList>
            <consortium name="Ensembl"/>
        </authorList>
    </citation>
    <scope>IDENTIFICATION</scope>
</reference>
<dbReference type="Gene3D" id="3.40.630.30">
    <property type="match status" value="1"/>
</dbReference>
<proteinExistence type="predicted"/>
<dbReference type="Pfam" id="PF00583">
    <property type="entry name" value="Acetyltransf_1"/>
    <property type="match status" value="1"/>
</dbReference>
<reference evidence="4" key="1">
    <citation type="submission" date="2023-05" db="EMBL/GenBank/DDBJ databases">
        <title>High-quality long-read genome of Scophthalmus maximus.</title>
        <authorList>
            <person name="Lien S."/>
            <person name="Martinez P."/>
        </authorList>
    </citation>
    <scope>NUCLEOTIDE SEQUENCE [LARGE SCALE GENOMIC DNA]</scope>
</reference>
<dbReference type="PANTHER" id="PTHR13538">
    <property type="entry name" value="N-ACETYLTRANSFERASE 6"/>
    <property type="match status" value="1"/>
</dbReference>
<dbReference type="InterPro" id="IPR039840">
    <property type="entry name" value="NAA80"/>
</dbReference>
<evidence type="ECO:0000259" key="3">
    <source>
        <dbReference type="PROSITE" id="PS51186"/>
    </source>
</evidence>
<feature type="signal peptide" evidence="2">
    <location>
        <begin position="1"/>
        <end position="15"/>
    </location>
</feature>
<evidence type="ECO:0000256" key="2">
    <source>
        <dbReference type="SAM" id="SignalP"/>
    </source>
</evidence>
<feature type="domain" description="N-acetyltransferase" evidence="3">
    <location>
        <begin position="88"/>
        <end position="236"/>
    </location>
</feature>
<dbReference type="GO" id="GO:1905502">
    <property type="term" value="F:acetyl-CoA binding"/>
    <property type="evidence" value="ECO:0007669"/>
    <property type="project" value="TreeGrafter"/>
</dbReference>
<evidence type="ECO:0000313" key="4">
    <source>
        <dbReference type="Ensembl" id="ENSSMAP00000017594.2"/>
    </source>
</evidence>
<dbReference type="GO" id="GO:0008080">
    <property type="term" value="F:N-acetyltransferase activity"/>
    <property type="evidence" value="ECO:0007669"/>
    <property type="project" value="InterPro"/>
</dbReference>
<feature type="region of interest" description="Disordered" evidence="1">
    <location>
        <begin position="239"/>
        <end position="362"/>
    </location>
</feature>
<dbReference type="SUPFAM" id="SSF55729">
    <property type="entry name" value="Acyl-CoA N-acyltransferases (Nat)"/>
    <property type="match status" value="1"/>
</dbReference>
<evidence type="ECO:0000313" key="5">
    <source>
        <dbReference type="Proteomes" id="UP000694558"/>
    </source>
</evidence>
<dbReference type="Ensembl" id="ENSSMAT00000017808.2">
    <property type="protein sequence ID" value="ENSSMAP00000017594.2"/>
    <property type="gene ID" value="ENSSMAG00000010789.2"/>
</dbReference>
<dbReference type="GO" id="GO:0005737">
    <property type="term" value="C:cytoplasm"/>
    <property type="evidence" value="ECO:0007669"/>
    <property type="project" value="TreeGrafter"/>
</dbReference>